<evidence type="ECO:0000313" key="1">
    <source>
        <dbReference type="EMBL" id="OIT35969.1"/>
    </source>
</evidence>
<reference evidence="1" key="1">
    <citation type="submission" date="2016-11" db="EMBL/GenBank/DDBJ databases">
        <title>The genome of Nicotiana attenuata.</title>
        <authorList>
            <person name="Xu S."/>
            <person name="Brockmoeller T."/>
            <person name="Gaquerel E."/>
            <person name="Navarro A."/>
            <person name="Kuhl H."/>
            <person name="Gase K."/>
            <person name="Ling Z."/>
            <person name="Zhou W."/>
            <person name="Kreitzer C."/>
            <person name="Stanke M."/>
            <person name="Tang H."/>
            <person name="Lyons E."/>
            <person name="Pandey P."/>
            <person name="Pandey S.P."/>
            <person name="Timmermann B."/>
            <person name="Baldwin I.T."/>
        </authorList>
    </citation>
    <scope>NUCLEOTIDE SEQUENCE [LARGE SCALE GENOMIC DNA]</scope>
    <source>
        <strain evidence="1">UT</strain>
    </source>
</reference>
<dbReference type="AlphaFoldDB" id="A0A314L4H1"/>
<keyword evidence="2" id="KW-1185">Reference proteome</keyword>
<comment type="caution">
    <text evidence="1">The sequence shown here is derived from an EMBL/GenBank/DDBJ whole genome shotgun (WGS) entry which is preliminary data.</text>
</comment>
<dbReference type="STRING" id="49451.A0A314L4H1"/>
<evidence type="ECO:0000313" key="2">
    <source>
        <dbReference type="Proteomes" id="UP000187609"/>
    </source>
</evidence>
<sequence length="140" mass="16171">MAKYYRKAHPLGVKWRQGQSKCWKALCEIRDEVEKNLVWIPREGIISFWHDNWTKQGPLINKVEGAIRPKEILLRDILENDSWRIDKIEMDVPDPIRNILALSLTLGVQDKAVRTANSSGIFSIGFGMEPTETKERAVKK</sequence>
<gene>
    <name evidence="1" type="ORF">A4A49_55224</name>
</gene>
<name>A0A314L4H1_NICAT</name>
<protein>
    <submittedName>
        <fullName evidence="1">Uncharacterized protein</fullName>
    </submittedName>
</protein>
<dbReference type="Gramene" id="OIT35969">
    <property type="protein sequence ID" value="OIT35969"/>
    <property type="gene ID" value="A4A49_55224"/>
</dbReference>
<dbReference type="Proteomes" id="UP000187609">
    <property type="component" value="Unassembled WGS sequence"/>
</dbReference>
<proteinExistence type="predicted"/>
<accession>A0A314L4H1</accession>
<dbReference type="EMBL" id="MJEQ01000491">
    <property type="protein sequence ID" value="OIT35969.1"/>
    <property type="molecule type" value="Genomic_DNA"/>
</dbReference>
<organism evidence="1 2">
    <name type="scientific">Nicotiana attenuata</name>
    <name type="common">Coyote tobacco</name>
    <dbReference type="NCBI Taxonomy" id="49451"/>
    <lineage>
        <taxon>Eukaryota</taxon>
        <taxon>Viridiplantae</taxon>
        <taxon>Streptophyta</taxon>
        <taxon>Embryophyta</taxon>
        <taxon>Tracheophyta</taxon>
        <taxon>Spermatophyta</taxon>
        <taxon>Magnoliopsida</taxon>
        <taxon>eudicotyledons</taxon>
        <taxon>Gunneridae</taxon>
        <taxon>Pentapetalae</taxon>
        <taxon>asterids</taxon>
        <taxon>lamiids</taxon>
        <taxon>Solanales</taxon>
        <taxon>Solanaceae</taxon>
        <taxon>Nicotianoideae</taxon>
        <taxon>Nicotianeae</taxon>
        <taxon>Nicotiana</taxon>
    </lineage>
</organism>